<dbReference type="GO" id="GO:0047499">
    <property type="term" value="F:calcium-independent phospholipase A2 activity"/>
    <property type="evidence" value="ECO:0007669"/>
    <property type="project" value="TreeGrafter"/>
</dbReference>
<dbReference type="AlphaFoldDB" id="A0A6A6VQS0"/>
<dbReference type="Gene3D" id="3.40.1090.10">
    <property type="entry name" value="Cytosolic phospholipase A2 catalytic domain"/>
    <property type="match status" value="1"/>
</dbReference>
<organism evidence="10 11">
    <name type="scientific">Pseudovirgaria hyperparasitica</name>
    <dbReference type="NCBI Taxonomy" id="470096"/>
    <lineage>
        <taxon>Eukaryota</taxon>
        <taxon>Fungi</taxon>
        <taxon>Dikarya</taxon>
        <taxon>Ascomycota</taxon>
        <taxon>Pezizomycotina</taxon>
        <taxon>Dothideomycetes</taxon>
        <taxon>Dothideomycetes incertae sedis</taxon>
        <taxon>Acrospermales</taxon>
        <taxon>Acrospermaceae</taxon>
        <taxon>Pseudovirgaria</taxon>
    </lineage>
</organism>
<dbReference type="InterPro" id="IPR016035">
    <property type="entry name" value="Acyl_Trfase/lysoPLipase"/>
</dbReference>
<reference evidence="10" key="1">
    <citation type="journal article" date="2020" name="Stud. Mycol.">
        <title>101 Dothideomycetes genomes: a test case for predicting lifestyles and emergence of pathogens.</title>
        <authorList>
            <person name="Haridas S."/>
            <person name="Albert R."/>
            <person name="Binder M."/>
            <person name="Bloem J."/>
            <person name="Labutti K."/>
            <person name="Salamov A."/>
            <person name="Andreopoulos B."/>
            <person name="Baker S."/>
            <person name="Barry K."/>
            <person name="Bills G."/>
            <person name="Bluhm B."/>
            <person name="Cannon C."/>
            <person name="Castanera R."/>
            <person name="Culley D."/>
            <person name="Daum C."/>
            <person name="Ezra D."/>
            <person name="Gonzalez J."/>
            <person name="Henrissat B."/>
            <person name="Kuo A."/>
            <person name="Liang C."/>
            <person name="Lipzen A."/>
            <person name="Lutzoni F."/>
            <person name="Magnuson J."/>
            <person name="Mondo S."/>
            <person name="Nolan M."/>
            <person name="Ohm R."/>
            <person name="Pangilinan J."/>
            <person name="Park H.-J."/>
            <person name="Ramirez L."/>
            <person name="Alfaro M."/>
            <person name="Sun H."/>
            <person name="Tritt A."/>
            <person name="Yoshinaga Y."/>
            <person name="Zwiers L.-H."/>
            <person name="Turgeon B."/>
            <person name="Goodwin S."/>
            <person name="Spatafora J."/>
            <person name="Crous P."/>
            <person name="Grigoriev I."/>
        </authorList>
    </citation>
    <scope>NUCLEOTIDE SEQUENCE</scope>
    <source>
        <strain evidence="10">CBS 121739</strain>
    </source>
</reference>
<dbReference type="PROSITE" id="PS00518">
    <property type="entry name" value="ZF_RING_1"/>
    <property type="match status" value="1"/>
</dbReference>
<feature type="active site" description="Nucleophile" evidence="7">
    <location>
        <position position="533"/>
    </location>
</feature>
<dbReference type="GO" id="GO:0016042">
    <property type="term" value="P:lipid catabolic process"/>
    <property type="evidence" value="ECO:0007669"/>
    <property type="project" value="UniProtKB-UniRule"/>
</dbReference>
<keyword evidence="6 7" id="KW-0443">Lipid metabolism</keyword>
<keyword evidence="1" id="KW-0479">Metal-binding</keyword>
<evidence type="ECO:0000256" key="7">
    <source>
        <dbReference type="PROSITE-ProRule" id="PRU01161"/>
    </source>
</evidence>
<feature type="short sequence motif" description="GXGXXG" evidence="7">
    <location>
        <begin position="497"/>
        <end position="502"/>
    </location>
</feature>
<feature type="domain" description="PNPLA" evidence="9">
    <location>
        <begin position="493"/>
        <end position="709"/>
    </location>
</feature>
<dbReference type="PROSITE" id="PS51635">
    <property type="entry name" value="PNPLA"/>
    <property type="match status" value="1"/>
</dbReference>
<evidence type="ECO:0000256" key="3">
    <source>
        <dbReference type="ARBA" id="ARBA00022801"/>
    </source>
</evidence>
<comment type="caution">
    <text evidence="7">Lacks conserved residue(s) required for the propagation of feature annotation.</text>
</comment>
<dbReference type="GO" id="GO:0008270">
    <property type="term" value="F:zinc ion binding"/>
    <property type="evidence" value="ECO:0007669"/>
    <property type="project" value="UniProtKB-KW"/>
</dbReference>
<dbReference type="InterPro" id="IPR017907">
    <property type="entry name" value="Znf_RING_CS"/>
</dbReference>
<dbReference type="Pfam" id="PF01734">
    <property type="entry name" value="Patatin"/>
    <property type="match status" value="1"/>
</dbReference>
<dbReference type="PANTHER" id="PTHR24185:SF1">
    <property type="entry name" value="CALCIUM-INDEPENDENT PHOSPHOLIPASE A2-GAMMA"/>
    <property type="match status" value="1"/>
</dbReference>
<evidence type="ECO:0000256" key="6">
    <source>
        <dbReference type="ARBA" id="ARBA00023098"/>
    </source>
</evidence>
<dbReference type="GO" id="GO:0019369">
    <property type="term" value="P:arachidonate metabolic process"/>
    <property type="evidence" value="ECO:0007669"/>
    <property type="project" value="TreeGrafter"/>
</dbReference>
<evidence type="ECO:0000313" key="10">
    <source>
        <dbReference type="EMBL" id="KAF2752475.1"/>
    </source>
</evidence>
<feature type="compositionally biased region" description="Basic residues" evidence="8">
    <location>
        <begin position="967"/>
        <end position="976"/>
    </location>
</feature>
<dbReference type="GO" id="GO:0046486">
    <property type="term" value="P:glycerolipid metabolic process"/>
    <property type="evidence" value="ECO:0007669"/>
    <property type="project" value="UniProtKB-ARBA"/>
</dbReference>
<keyword evidence="11" id="KW-1185">Reference proteome</keyword>
<dbReference type="GeneID" id="54488826"/>
<feature type="short sequence motif" description="GXSXG" evidence="7">
    <location>
        <begin position="531"/>
        <end position="535"/>
    </location>
</feature>
<dbReference type="PANTHER" id="PTHR24185">
    <property type="entry name" value="CALCIUM-INDEPENDENT PHOSPHOLIPASE A2-GAMMA"/>
    <property type="match status" value="1"/>
</dbReference>
<gene>
    <name evidence="10" type="ORF">EJ05DRAFT_506014</name>
</gene>
<dbReference type="Proteomes" id="UP000799437">
    <property type="component" value="Unassembled WGS sequence"/>
</dbReference>
<evidence type="ECO:0000259" key="9">
    <source>
        <dbReference type="PROSITE" id="PS51635"/>
    </source>
</evidence>
<evidence type="ECO:0000256" key="5">
    <source>
        <dbReference type="ARBA" id="ARBA00022963"/>
    </source>
</evidence>
<keyword evidence="4" id="KW-0862">Zinc</keyword>
<evidence type="ECO:0000256" key="8">
    <source>
        <dbReference type="SAM" id="MobiDB-lite"/>
    </source>
</evidence>
<dbReference type="InterPro" id="IPR002641">
    <property type="entry name" value="PNPLA_dom"/>
</dbReference>
<keyword evidence="3 7" id="KW-0378">Hydrolase</keyword>
<evidence type="ECO:0000256" key="4">
    <source>
        <dbReference type="ARBA" id="ARBA00022833"/>
    </source>
</evidence>
<name>A0A6A6VQS0_9PEZI</name>
<feature type="active site" description="Proton acceptor" evidence="7">
    <location>
        <position position="696"/>
    </location>
</feature>
<dbReference type="SUPFAM" id="SSF52151">
    <property type="entry name" value="FabD/lysophospholipase-like"/>
    <property type="match status" value="1"/>
</dbReference>
<accession>A0A6A6VQS0</accession>
<keyword evidence="2" id="KW-0863">Zinc-finger</keyword>
<dbReference type="GO" id="GO:0016020">
    <property type="term" value="C:membrane"/>
    <property type="evidence" value="ECO:0007669"/>
    <property type="project" value="TreeGrafter"/>
</dbReference>
<keyword evidence="5 7" id="KW-0442">Lipid degradation</keyword>
<feature type="region of interest" description="Disordered" evidence="8">
    <location>
        <begin position="952"/>
        <end position="976"/>
    </location>
</feature>
<dbReference type="EMBL" id="ML996618">
    <property type="protein sequence ID" value="KAF2752475.1"/>
    <property type="molecule type" value="Genomic_DNA"/>
</dbReference>
<evidence type="ECO:0000256" key="1">
    <source>
        <dbReference type="ARBA" id="ARBA00022723"/>
    </source>
</evidence>
<proteinExistence type="predicted"/>
<sequence length="976" mass="107894">MPPCKHSSWLGAKRVQGEPTLIETDRLSALLSLLHNLDTQYPIFLVTIGDSEKGAALRTLFGFKASSKGRRSIDSIHLYLDSSTTFTERPWIVAEGRSLQLIPHTTQTEAAGRPCHRTNVRSLRPCDDHIATDVYARLLRQFTNVICIFASDLGGLTKTAREVVRWMERCQPAAHPDGPWPALVVVTERPNAKNAKRDFLSLVRQQTSVDIHKCISNLEFVTLLPRGTISPQARFRRLKELLQEQSRATAHQRADRGCLYSARHFSTLLNSAVAHFAESSAEPLDCVIASRATRPVPSDLGQHLANVFALLTSTSQLAEFAVPMLASCLFLDSYPPDSHCFEPSEVFSKLYARAFDGVCPDSRVIAFSDSADVLLRTGLLQMLQQHFQRYFAEHTQPDGLSAVAIHQRNLKRFCGRWGALRSERTCLSCTLRTPQYALECSHMLCENCVVIHGEQEQHHPYLYRVCVCPLCHMGMQREIRVRVHPPTAGVSILCIDGGGTRGIVPLTIMQRIQDCIDLPIPFQQYFKLAFGVSSGGLIIMNMFFNGSTIEESTQLFKQMAVAIFNPRKSWGLPVLSRFWRSVMTIFADGLYPVKDIESVLKKVFHPGQSILGASFATAAGTRIGLPVATVHTHPACRIFTNYNGVGARLASPTGEPTIRAEDGFGKVPQWEVARAISAAPGFFPAAHIDQVGTFQDAGPLENNPISQALSEMRALFPYVAEPDMVLSLGTGEPAPAAYEADKQDRRSLRKSGMFTRARDLLLEKMRDGTVRRVLNGIRSATQTAQRIHRLNVHFEGSEPRLDDTAMIPSLASLAAGDVRISGGVEAVAHAAVASLFYFELDRMPQGPGESLEVAGSIRCVLGPADDGFDALIRRLAEGKACFMVDVRPLPGVVGDRSFADASGRFCKRIEFVSRGQFTLWLKLDDATTHISGSPFSIDRLIKAQGLDAQFGRADHQKRKASFDHNNVGRRKKQRIS</sequence>
<dbReference type="RefSeq" id="XP_033594933.1">
    <property type="nucleotide sequence ID" value="XM_033747772.1"/>
</dbReference>
<evidence type="ECO:0000256" key="2">
    <source>
        <dbReference type="ARBA" id="ARBA00022771"/>
    </source>
</evidence>
<dbReference type="OrthoDB" id="194358at2759"/>
<dbReference type="CDD" id="cd07199">
    <property type="entry name" value="Pat17_PNPLA8_PNPLA9_like"/>
    <property type="match status" value="1"/>
</dbReference>
<evidence type="ECO:0000313" key="11">
    <source>
        <dbReference type="Proteomes" id="UP000799437"/>
    </source>
</evidence>
<protein>
    <submittedName>
        <fullName evidence="10">FabD/lysophospholipase-like protein</fullName>
    </submittedName>
</protein>